<dbReference type="GO" id="GO:0003677">
    <property type="term" value="F:DNA binding"/>
    <property type="evidence" value="ECO:0007669"/>
    <property type="project" value="UniProtKB-UniRule"/>
</dbReference>
<comment type="caution">
    <text evidence="4">The sequence shown here is derived from an EMBL/GenBank/DDBJ whole genome shotgun (WGS) entry which is preliminary data.</text>
</comment>
<gene>
    <name evidence="4" type="ORF">HHJ78_05700</name>
</gene>
<dbReference type="AlphaFoldDB" id="A0A7Y0U1F8"/>
<organism evidence="4 5">
    <name type="scientific">Mobiluncus mulieris</name>
    <dbReference type="NCBI Taxonomy" id="2052"/>
    <lineage>
        <taxon>Bacteria</taxon>
        <taxon>Bacillati</taxon>
        <taxon>Actinomycetota</taxon>
        <taxon>Actinomycetes</taxon>
        <taxon>Actinomycetales</taxon>
        <taxon>Actinomycetaceae</taxon>
        <taxon>Mobiluncus</taxon>
    </lineage>
</organism>
<evidence type="ECO:0000256" key="1">
    <source>
        <dbReference type="ARBA" id="ARBA00023125"/>
    </source>
</evidence>
<evidence type="ECO:0000313" key="4">
    <source>
        <dbReference type="EMBL" id="NMW65032.1"/>
    </source>
</evidence>
<feature type="DNA-binding region" description="H-T-H motif" evidence="2">
    <location>
        <begin position="35"/>
        <end position="54"/>
    </location>
</feature>
<proteinExistence type="predicted"/>
<dbReference type="Gene3D" id="1.10.10.60">
    <property type="entry name" value="Homeodomain-like"/>
    <property type="match status" value="1"/>
</dbReference>
<accession>A0A7Y0U1F8</accession>
<evidence type="ECO:0000259" key="3">
    <source>
        <dbReference type="PROSITE" id="PS50977"/>
    </source>
</evidence>
<dbReference type="InterPro" id="IPR009057">
    <property type="entry name" value="Homeodomain-like_sf"/>
</dbReference>
<protein>
    <submittedName>
        <fullName evidence="4">TetR/AcrR family transcriptional regulator</fullName>
    </submittedName>
</protein>
<keyword evidence="1 2" id="KW-0238">DNA-binding</keyword>
<reference evidence="4 5" key="1">
    <citation type="submission" date="2020-04" db="EMBL/GenBank/DDBJ databases">
        <title>Antimicrobial susceptibility and clonality of vaginal-derived multi-drug resistant Mobiluncus isolates in China.</title>
        <authorList>
            <person name="Zhang X."/>
        </authorList>
    </citation>
    <scope>NUCLEOTIDE SEQUENCE [LARGE SCALE GENOMIC DNA]</scope>
    <source>
        <strain evidence="4 5">13</strain>
    </source>
</reference>
<feature type="domain" description="HTH tetR-type" evidence="3">
    <location>
        <begin position="12"/>
        <end position="72"/>
    </location>
</feature>
<name>A0A7Y0U1F8_9ACTO</name>
<sequence length="215" mass="24353">MKEKDTGRPRNPEVEARALQAAIELYGDRGWNGFTLTDVVRQAKIGKSSLYSRWDSKGSILLCAFRRFVQGCTPEGDTIEEILSREAAHRFRQFVGPYGKPAHRLLTEAGSLQDTELFTVYEATFLKPNEILKQRLWQFKENGQIGADVSISRLLDSLQGAIFMRSIFVAASQKTCFIEGLDEYIANVIHDHLRSIYYTNEASARNIMARTLLVS</sequence>
<dbReference type="PROSITE" id="PS50977">
    <property type="entry name" value="HTH_TETR_2"/>
    <property type="match status" value="1"/>
</dbReference>
<dbReference type="Gene3D" id="1.10.357.10">
    <property type="entry name" value="Tetracycline Repressor, domain 2"/>
    <property type="match status" value="1"/>
</dbReference>
<evidence type="ECO:0000256" key="2">
    <source>
        <dbReference type="PROSITE-ProRule" id="PRU00335"/>
    </source>
</evidence>
<dbReference type="InterPro" id="IPR001647">
    <property type="entry name" value="HTH_TetR"/>
</dbReference>
<dbReference type="Pfam" id="PF00440">
    <property type="entry name" value="TetR_N"/>
    <property type="match status" value="1"/>
</dbReference>
<dbReference type="EMBL" id="JABCUR010000004">
    <property type="protein sequence ID" value="NMW65032.1"/>
    <property type="molecule type" value="Genomic_DNA"/>
</dbReference>
<dbReference type="SUPFAM" id="SSF46689">
    <property type="entry name" value="Homeodomain-like"/>
    <property type="match status" value="1"/>
</dbReference>
<dbReference type="RefSeq" id="WP_169771884.1">
    <property type="nucleotide sequence ID" value="NZ_JABCUR010000004.1"/>
</dbReference>
<evidence type="ECO:0000313" key="5">
    <source>
        <dbReference type="Proteomes" id="UP000578252"/>
    </source>
</evidence>
<dbReference type="Proteomes" id="UP000578252">
    <property type="component" value="Unassembled WGS sequence"/>
</dbReference>